<dbReference type="InterPro" id="IPR020835">
    <property type="entry name" value="Catalase_sf"/>
</dbReference>
<accession>A0AAW2YUN9</accession>
<feature type="signal peptide" evidence="1">
    <location>
        <begin position="1"/>
        <end position="18"/>
    </location>
</feature>
<name>A0AAW2YUN9_9EUKA</name>
<dbReference type="SUPFAM" id="SSF56634">
    <property type="entry name" value="Heme-dependent catalase-like"/>
    <property type="match status" value="1"/>
</dbReference>
<evidence type="ECO:0000313" key="3">
    <source>
        <dbReference type="Proteomes" id="UP001431209"/>
    </source>
</evidence>
<gene>
    <name evidence="2" type="ORF">AKO1_006850</name>
</gene>
<dbReference type="PANTHER" id="PTHR36195:SF4">
    <property type="entry name" value="DOMAIN PROTEIN, PUTATIVE (AFU_ORTHOLOGUE AFUA_5G01990)-RELATED"/>
    <property type="match status" value="1"/>
</dbReference>
<feature type="chain" id="PRO_5043800367" description="Catalase" evidence="1">
    <location>
        <begin position="19"/>
        <end position="362"/>
    </location>
</feature>
<evidence type="ECO:0000313" key="2">
    <source>
        <dbReference type="EMBL" id="KAL0480661.1"/>
    </source>
</evidence>
<evidence type="ECO:0008006" key="4">
    <source>
        <dbReference type="Google" id="ProtNLM"/>
    </source>
</evidence>
<dbReference type="CDD" id="cd08152">
    <property type="entry name" value="y4iL_like"/>
    <property type="match status" value="1"/>
</dbReference>
<comment type="caution">
    <text evidence="2">The sequence shown here is derived from an EMBL/GenBank/DDBJ whole genome shotgun (WGS) entry which is preliminary data.</text>
</comment>
<protein>
    <recommendedName>
        <fullName evidence="4">Catalase</fullName>
    </recommendedName>
</protein>
<dbReference type="PANTHER" id="PTHR36195">
    <property type="entry name" value="DOMAIN PROTEIN, PUTATIVE (AFU_ORTHOLOGUE AFUA_5G01990)-RELATED-RELATED"/>
    <property type="match status" value="1"/>
</dbReference>
<organism evidence="2 3">
    <name type="scientific">Acrasis kona</name>
    <dbReference type="NCBI Taxonomy" id="1008807"/>
    <lineage>
        <taxon>Eukaryota</taxon>
        <taxon>Discoba</taxon>
        <taxon>Heterolobosea</taxon>
        <taxon>Tetramitia</taxon>
        <taxon>Eutetramitia</taxon>
        <taxon>Acrasidae</taxon>
        <taxon>Acrasis</taxon>
    </lineage>
</organism>
<reference evidence="2 3" key="1">
    <citation type="submission" date="2024-03" db="EMBL/GenBank/DDBJ databases">
        <title>The Acrasis kona genome and developmental transcriptomes reveal deep origins of eukaryotic multicellular pathways.</title>
        <authorList>
            <person name="Sheikh S."/>
            <person name="Fu C.-J."/>
            <person name="Brown M.W."/>
            <person name="Baldauf S.L."/>
        </authorList>
    </citation>
    <scope>NUCLEOTIDE SEQUENCE [LARGE SCALE GENOMIC DNA]</scope>
    <source>
        <strain evidence="2 3">ATCC MYA-3509</strain>
    </source>
</reference>
<dbReference type="Gene3D" id="2.40.180.10">
    <property type="entry name" value="Catalase core domain"/>
    <property type="match status" value="1"/>
</dbReference>
<dbReference type="EMBL" id="JAOPGA020000682">
    <property type="protein sequence ID" value="KAL0480661.1"/>
    <property type="molecule type" value="Genomic_DNA"/>
</dbReference>
<dbReference type="AlphaFoldDB" id="A0AAW2YUN9"/>
<dbReference type="GO" id="GO:0020037">
    <property type="term" value="F:heme binding"/>
    <property type="evidence" value="ECO:0007669"/>
    <property type="project" value="InterPro"/>
</dbReference>
<sequence>MKAHILILLLLVVTFSFCDECKLKLNKEYPEPEEQVDVKEIAALVVKTINETYVQKGEFVRRDAHPKAHGCPRAIFKVLDNIPSEFRHGIFTNSSQSYKAYIRFSNGSPSVNHDLRPDSRGFALKLLGVHGKKLLEDEQDATTQDFVGANKPEFFLSTTSDYLTFFKMVRRGGLDLIKWLIGGQKFREVNAARKFIFTVIGNVLSTQYFSATPYRLGPEVTVKWSVQPVDCYTGVPVSDRLPGMSNDYLTERLKESLNAEETCFDFLVQKQENACEQPMEDPVTEWTTPFVRLARITVPVQELDQSEEGKLFCENLSFSPWHSLEAHQPLGNVNRARKVVYRATSSFRHAQNHEPRVEPKEW</sequence>
<proteinExistence type="predicted"/>
<keyword evidence="1" id="KW-0732">Signal</keyword>
<evidence type="ECO:0000256" key="1">
    <source>
        <dbReference type="SAM" id="SignalP"/>
    </source>
</evidence>
<dbReference type="Proteomes" id="UP001431209">
    <property type="component" value="Unassembled WGS sequence"/>
</dbReference>
<keyword evidence="3" id="KW-1185">Reference proteome</keyword>